<name>U4L642_PYROM</name>
<gene>
    <name evidence="2" type="ORF">PCON_12288</name>
</gene>
<protein>
    <submittedName>
        <fullName evidence="2">Uncharacterized protein</fullName>
    </submittedName>
</protein>
<accession>U4L642</accession>
<dbReference type="EMBL" id="HF935723">
    <property type="protein sequence ID" value="CCX12694.1"/>
    <property type="molecule type" value="Genomic_DNA"/>
</dbReference>
<keyword evidence="3" id="KW-1185">Reference proteome</keyword>
<feature type="compositionally biased region" description="Polar residues" evidence="1">
    <location>
        <begin position="29"/>
        <end position="49"/>
    </location>
</feature>
<feature type="compositionally biased region" description="Basic residues" evidence="1">
    <location>
        <begin position="11"/>
        <end position="28"/>
    </location>
</feature>
<dbReference type="AlphaFoldDB" id="U4L642"/>
<feature type="compositionally biased region" description="Basic residues" evidence="1">
    <location>
        <begin position="50"/>
        <end position="61"/>
    </location>
</feature>
<feature type="region of interest" description="Disordered" evidence="1">
    <location>
        <begin position="1"/>
        <end position="61"/>
    </location>
</feature>
<dbReference type="Proteomes" id="UP000018144">
    <property type="component" value="Unassembled WGS sequence"/>
</dbReference>
<proteinExistence type="predicted"/>
<organism evidence="2 3">
    <name type="scientific">Pyronema omphalodes (strain CBS 100304)</name>
    <name type="common">Pyronema confluens</name>
    <dbReference type="NCBI Taxonomy" id="1076935"/>
    <lineage>
        <taxon>Eukaryota</taxon>
        <taxon>Fungi</taxon>
        <taxon>Dikarya</taxon>
        <taxon>Ascomycota</taxon>
        <taxon>Pezizomycotina</taxon>
        <taxon>Pezizomycetes</taxon>
        <taxon>Pezizales</taxon>
        <taxon>Pyronemataceae</taxon>
        <taxon>Pyronema</taxon>
    </lineage>
</organism>
<sequence>MSLSGFNESKKQKKSNTARVLHASHKPNKQITPNKSDTPRTQTTKNTQYKARRLNKSKQQARLKELRKEKKSSRIRYSSKHSTYIDNCPYPLWNPIYWPRIIYKRYASTPGPLQVQRPEVDTTAQNPSLDAPQVASDGVTYKRSGSQFKNNLSELKAFLLTTDRSVEQWMPNTACPHRYEQLPNERRIGGMDYFCVSWLPSIDRNGEVLFLVDKTDLDVLSLSNGV</sequence>
<evidence type="ECO:0000256" key="1">
    <source>
        <dbReference type="SAM" id="MobiDB-lite"/>
    </source>
</evidence>
<reference evidence="2 3" key="1">
    <citation type="journal article" date="2013" name="PLoS Genet.">
        <title>The genome and development-dependent transcriptomes of Pyronema confluens: a window into fungal evolution.</title>
        <authorList>
            <person name="Traeger S."/>
            <person name="Altegoer F."/>
            <person name="Freitag M."/>
            <person name="Gabaldon T."/>
            <person name="Kempken F."/>
            <person name="Kumar A."/>
            <person name="Marcet-Houben M."/>
            <person name="Poggeler S."/>
            <person name="Stajich J.E."/>
            <person name="Nowrousian M."/>
        </authorList>
    </citation>
    <scope>NUCLEOTIDE SEQUENCE [LARGE SCALE GENOMIC DNA]</scope>
    <source>
        <strain evidence="3">CBS 100304</strain>
        <tissue evidence="2">Vegetative mycelium</tissue>
    </source>
</reference>
<evidence type="ECO:0000313" key="2">
    <source>
        <dbReference type="EMBL" id="CCX12694.1"/>
    </source>
</evidence>
<evidence type="ECO:0000313" key="3">
    <source>
        <dbReference type="Proteomes" id="UP000018144"/>
    </source>
</evidence>